<sequence>MLRSCSEKISIGFIRYEQSSKCKSMKDSSVSYASAAAKLDGGGSRIVQDDLKSSRPIGTVENIGLRIVLGTVQDDFSGLIIPGRFGDRPGRSDK</sequence>
<evidence type="ECO:0000313" key="2">
    <source>
        <dbReference type="Proteomes" id="UP000233837"/>
    </source>
</evidence>
<reference evidence="1 2" key="2">
    <citation type="journal article" date="2017" name="Nature">
        <title>The Apostasia genome and the evolution of orchids.</title>
        <authorList>
            <person name="Zhang G.Q."/>
            <person name="Liu K.W."/>
            <person name="Li Z."/>
            <person name="Lohaus R."/>
            <person name="Hsiao Y.Y."/>
            <person name="Niu S.C."/>
            <person name="Wang J.Y."/>
            <person name="Lin Y.C."/>
            <person name="Xu Q."/>
            <person name="Chen L.J."/>
            <person name="Yoshida K."/>
            <person name="Fujiwara S."/>
            <person name="Wang Z.W."/>
            <person name="Zhang Y.Q."/>
            <person name="Mitsuda N."/>
            <person name="Wang M."/>
            <person name="Liu G.H."/>
            <person name="Pecoraro L."/>
            <person name="Huang H.X."/>
            <person name="Xiao X.J."/>
            <person name="Lin M."/>
            <person name="Wu X.Y."/>
            <person name="Wu W.L."/>
            <person name="Chen Y.Y."/>
            <person name="Chang S.B."/>
            <person name="Sakamoto S."/>
            <person name="Ohme-Takagi M."/>
            <person name="Yagi M."/>
            <person name="Zeng S.J."/>
            <person name="Shen C.Y."/>
            <person name="Yeh C.M."/>
            <person name="Luo Y.B."/>
            <person name="Tsai W.C."/>
            <person name="Van de Peer Y."/>
            <person name="Liu Z.J."/>
        </authorList>
    </citation>
    <scope>NUCLEOTIDE SEQUENCE [LARGE SCALE GENOMIC DNA]</scope>
    <source>
        <tissue evidence="1">The whole plant</tissue>
    </source>
</reference>
<dbReference type="EMBL" id="KZ502886">
    <property type="protein sequence ID" value="PKU71128.1"/>
    <property type="molecule type" value="Genomic_DNA"/>
</dbReference>
<organism evidence="1 2">
    <name type="scientific">Dendrobium catenatum</name>
    <dbReference type="NCBI Taxonomy" id="906689"/>
    <lineage>
        <taxon>Eukaryota</taxon>
        <taxon>Viridiplantae</taxon>
        <taxon>Streptophyta</taxon>
        <taxon>Embryophyta</taxon>
        <taxon>Tracheophyta</taxon>
        <taxon>Spermatophyta</taxon>
        <taxon>Magnoliopsida</taxon>
        <taxon>Liliopsida</taxon>
        <taxon>Asparagales</taxon>
        <taxon>Orchidaceae</taxon>
        <taxon>Epidendroideae</taxon>
        <taxon>Malaxideae</taxon>
        <taxon>Dendrobiinae</taxon>
        <taxon>Dendrobium</taxon>
    </lineage>
</organism>
<dbReference type="Proteomes" id="UP000233837">
    <property type="component" value="Unassembled WGS sequence"/>
</dbReference>
<name>A0A2I0W633_9ASPA</name>
<dbReference type="Gene3D" id="3.40.830.10">
    <property type="entry name" value="LigB-like"/>
    <property type="match status" value="1"/>
</dbReference>
<dbReference type="AlphaFoldDB" id="A0A2I0W633"/>
<keyword evidence="2" id="KW-1185">Reference proteome</keyword>
<reference evidence="1 2" key="1">
    <citation type="journal article" date="2016" name="Sci. Rep.">
        <title>The Dendrobium catenatum Lindl. genome sequence provides insights into polysaccharide synthase, floral development and adaptive evolution.</title>
        <authorList>
            <person name="Zhang G.Q."/>
            <person name="Xu Q."/>
            <person name="Bian C."/>
            <person name="Tsai W.C."/>
            <person name="Yeh C.M."/>
            <person name="Liu K.W."/>
            <person name="Yoshida K."/>
            <person name="Zhang L.S."/>
            <person name="Chang S.B."/>
            <person name="Chen F."/>
            <person name="Shi Y."/>
            <person name="Su Y.Y."/>
            <person name="Zhang Y.Q."/>
            <person name="Chen L.J."/>
            <person name="Yin Y."/>
            <person name="Lin M."/>
            <person name="Huang H."/>
            <person name="Deng H."/>
            <person name="Wang Z.W."/>
            <person name="Zhu S.L."/>
            <person name="Zhao X."/>
            <person name="Deng C."/>
            <person name="Niu S.C."/>
            <person name="Huang J."/>
            <person name="Wang M."/>
            <person name="Liu G.H."/>
            <person name="Yang H.J."/>
            <person name="Xiao X.J."/>
            <person name="Hsiao Y.Y."/>
            <person name="Wu W.L."/>
            <person name="Chen Y.Y."/>
            <person name="Mitsuda N."/>
            <person name="Ohme-Takagi M."/>
            <person name="Luo Y.B."/>
            <person name="Van de Peer Y."/>
            <person name="Liu Z.J."/>
        </authorList>
    </citation>
    <scope>NUCLEOTIDE SEQUENCE [LARGE SCALE GENOMIC DNA]</scope>
    <source>
        <tissue evidence="1">The whole plant</tissue>
    </source>
</reference>
<accession>A0A2I0W633</accession>
<protein>
    <submittedName>
        <fullName evidence="1">Uncharacterized protein</fullName>
    </submittedName>
</protein>
<gene>
    <name evidence="1" type="ORF">MA16_Dca021698</name>
</gene>
<evidence type="ECO:0000313" key="1">
    <source>
        <dbReference type="EMBL" id="PKU71128.1"/>
    </source>
</evidence>
<proteinExistence type="predicted"/>